<dbReference type="PANTHER" id="PTHR38434">
    <property type="entry name" value="BLL2549 PROTEIN"/>
    <property type="match status" value="1"/>
</dbReference>
<feature type="region of interest" description="Disordered" evidence="1">
    <location>
        <begin position="1"/>
        <end position="67"/>
    </location>
</feature>
<dbReference type="InterPro" id="IPR019286">
    <property type="entry name" value="DUF2339_TM"/>
</dbReference>
<feature type="transmembrane region" description="Helical" evidence="2">
    <location>
        <begin position="198"/>
        <end position="218"/>
    </location>
</feature>
<feature type="compositionally biased region" description="Polar residues" evidence="1">
    <location>
        <begin position="30"/>
        <end position="39"/>
    </location>
</feature>
<dbReference type="Proteomes" id="UP000004105">
    <property type="component" value="Unassembled WGS sequence"/>
</dbReference>
<protein>
    <recommendedName>
        <fullName evidence="5">DUF2339 domain-containing protein</fullName>
    </recommendedName>
</protein>
<feature type="region of interest" description="Disordered" evidence="1">
    <location>
        <begin position="86"/>
        <end position="126"/>
    </location>
</feature>
<feature type="transmembrane region" description="Helical" evidence="2">
    <location>
        <begin position="743"/>
        <end position="763"/>
    </location>
</feature>
<organism evidence="3 4">
    <name type="scientific">Neisseria bacilliformis ATCC BAA-1200</name>
    <dbReference type="NCBI Taxonomy" id="888742"/>
    <lineage>
        <taxon>Bacteria</taxon>
        <taxon>Pseudomonadati</taxon>
        <taxon>Pseudomonadota</taxon>
        <taxon>Betaproteobacteria</taxon>
        <taxon>Neisseriales</taxon>
        <taxon>Neisseriaceae</taxon>
        <taxon>Neisseria</taxon>
    </lineage>
</organism>
<name>F2BFV7_9NEIS</name>
<dbReference type="PANTHER" id="PTHR38434:SF1">
    <property type="entry name" value="BLL2549 PROTEIN"/>
    <property type="match status" value="1"/>
</dbReference>
<dbReference type="Pfam" id="PF10101">
    <property type="entry name" value="DUF2339"/>
    <property type="match status" value="2"/>
</dbReference>
<comment type="caution">
    <text evidence="3">The sequence shown here is derived from an EMBL/GenBank/DDBJ whole genome shotgun (WGS) entry which is preliminary data.</text>
</comment>
<feature type="transmembrane region" description="Helical" evidence="2">
    <location>
        <begin position="870"/>
        <end position="894"/>
    </location>
</feature>
<feature type="non-terminal residue" evidence="3">
    <location>
        <position position="1"/>
    </location>
</feature>
<feature type="transmembrane region" description="Helical" evidence="2">
    <location>
        <begin position="602"/>
        <end position="629"/>
    </location>
</feature>
<feature type="transmembrane region" description="Helical" evidence="2">
    <location>
        <begin position="492"/>
        <end position="517"/>
    </location>
</feature>
<accession>F2BFV7</accession>
<dbReference type="HOGENOM" id="CLU_006561_0_0_4"/>
<evidence type="ECO:0008006" key="5">
    <source>
        <dbReference type="Google" id="ProtNLM"/>
    </source>
</evidence>
<dbReference type="RefSeq" id="WP_007343619.1">
    <property type="nucleotide sequence ID" value="NZ_GL878494.1"/>
</dbReference>
<feature type="transmembrane region" description="Helical" evidence="2">
    <location>
        <begin position="553"/>
        <end position="573"/>
    </location>
</feature>
<dbReference type="EMBL" id="AFAY01000051">
    <property type="protein sequence ID" value="EGF08306.1"/>
    <property type="molecule type" value="Genomic_DNA"/>
</dbReference>
<feature type="transmembrane region" description="Helical" evidence="2">
    <location>
        <begin position="696"/>
        <end position="713"/>
    </location>
</feature>
<feature type="transmembrane region" description="Helical" evidence="2">
    <location>
        <begin position="906"/>
        <end position="927"/>
    </location>
</feature>
<feature type="transmembrane region" description="Helical" evidence="2">
    <location>
        <begin position="838"/>
        <end position="858"/>
    </location>
</feature>
<feature type="compositionally biased region" description="Low complexity" evidence="1">
    <location>
        <begin position="93"/>
        <end position="108"/>
    </location>
</feature>
<gene>
    <name evidence="3" type="ORF">HMPREF9123_2614</name>
</gene>
<dbReference type="AlphaFoldDB" id="F2BFV7"/>
<evidence type="ECO:0000313" key="3">
    <source>
        <dbReference type="EMBL" id="EGF08306.1"/>
    </source>
</evidence>
<evidence type="ECO:0000256" key="2">
    <source>
        <dbReference type="SAM" id="Phobius"/>
    </source>
</evidence>
<reference evidence="3 4" key="1">
    <citation type="submission" date="2011-02" db="EMBL/GenBank/DDBJ databases">
        <authorList>
            <person name="Muzny D."/>
            <person name="Qin X."/>
            <person name="Deng J."/>
            <person name="Jiang H."/>
            <person name="Liu Y."/>
            <person name="Qu J."/>
            <person name="Song X.-Z."/>
            <person name="Zhang L."/>
            <person name="Thornton R."/>
            <person name="Coyle M."/>
            <person name="Francisco L."/>
            <person name="Jackson L."/>
            <person name="Javaid M."/>
            <person name="Korchina V."/>
            <person name="Kovar C."/>
            <person name="Mata R."/>
            <person name="Mathew T."/>
            <person name="Ngo R."/>
            <person name="Nguyen L."/>
            <person name="Nguyen N."/>
            <person name="Okwuonu G."/>
            <person name="Ongeri F."/>
            <person name="Pham C."/>
            <person name="Simmons D."/>
            <person name="Wilczek-Boney K."/>
            <person name="Hale W."/>
            <person name="Jakkamsetti A."/>
            <person name="Pham P."/>
            <person name="Ruth R."/>
            <person name="San Lucas F."/>
            <person name="Warren J."/>
            <person name="Zhang J."/>
            <person name="Zhao Z."/>
            <person name="Zhou C."/>
            <person name="Zhu D."/>
            <person name="Lee S."/>
            <person name="Bess C."/>
            <person name="Blankenburg K."/>
            <person name="Forbes L."/>
            <person name="Fu Q."/>
            <person name="Gubbala S."/>
            <person name="Hirani K."/>
            <person name="Jayaseelan J.C."/>
            <person name="Lara F."/>
            <person name="Munidasa M."/>
            <person name="Palculict T."/>
            <person name="Patil S."/>
            <person name="Pu L.-L."/>
            <person name="Saada N."/>
            <person name="Tang L."/>
            <person name="Weissenberger G."/>
            <person name="Zhu Y."/>
            <person name="Hemphill L."/>
            <person name="Shang Y."/>
            <person name="Youmans B."/>
            <person name="Ayvaz T."/>
            <person name="Ross M."/>
            <person name="Santibanez J."/>
            <person name="Aqrawi P."/>
            <person name="Gross S."/>
            <person name="Joshi V."/>
            <person name="Fowler G."/>
            <person name="Nazareth L."/>
            <person name="Reid J."/>
            <person name="Worley K."/>
            <person name="Petrosino J."/>
            <person name="Highlander S."/>
            <person name="Gibbs R."/>
        </authorList>
    </citation>
    <scope>NUCLEOTIDE SEQUENCE [LARGE SCALE GENOMIC DNA]</scope>
    <source>
        <strain evidence="3 4">ATCC BAA-1200</strain>
    </source>
</reference>
<feature type="transmembrane region" description="Helical" evidence="2">
    <location>
        <begin position="523"/>
        <end position="541"/>
    </location>
</feature>
<proteinExistence type="predicted"/>
<feature type="transmembrane region" description="Helical" evidence="2">
    <location>
        <begin position="974"/>
        <end position="990"/>
    </location>
</feature>
<feature type="transmembrane region" description="Helical" evidence="2">
    <location>
        <begin position="442"/>
        <end position="459"/>
    </location>
</feature>
<dbReference type="OrthoDB" id="207428at2"/>
<keyword evidence="2" id="KW-0812">Transmembrane</keyword>
<evidence type="ECO:0000256" key="1">
    <source>
        <dbReference type="SAM" id="MobiDB-lite"/>
    </source>
</evidence>
<feature type="transmembrane region" description="Helical" evidence="2">
    <location>
        <begin position="224"/>
        <end position="245"/>
    </location>
</feature>
<feature type="transmembrane region" description="Helical" evidence="2">
    <location>
        <begin position="143"/>
        <end position="162"/>
    </location>
</feature>
<feature type="transmembrane region" description="Helical" evidence="2">
    <location>
        <begin position="670"/>
        <end position="690"/>
    </location>
</feature>
<feature type="transmembrane region" description="Helical" evidence="2">
    <location>
        <begin position="641"/>
        <end position="658"/>
    </location>
</feature>
<dbReference type="STRING" id="267212.GCA_001063965_01926"/>
<sequence>ARLRAARENTALPQARGDDVSETFAAPAQQGFQTASEPQTRGADAAAQQGLQQDFQTASAPARETAALSDGADFAAAAEAAVPQGFQTASEPQARGADAAAQQDWQRGFQTASAPRRPSENVPTAPQDAGNTLWAWFVRGNPLLKTGVVVLFLGLAFLLRYASERVQIPVGLRYLTVAGAGLAAALAGWKLQGRRREYGLVLEGFGMAVMYLTALAALKLHPLLPAPVVFAAMAALVAAAAAMAVKQDAQPMAQAALVGGLAAPLLVSDGSGQYVVLFSYLALLNAGVAAVAWFKAWRPLNLTGFAGTFLIGAAWGLRDYAPPLFASVEPFLLYHWLLYTLVALFFARRRLLDAEADDAPPLADNATLDEIFTRIAAHGMRVPLPDHTLLFGTAFAAFGLQWAMVKHWPHGAGWSALGFAAAYALFALLLRGEGGLRPLRQAFAALALVWATLAVPLFFNGADTASLWTLEAALVYWFGLRQRLPHLRLSALAVYLLAALAQLAAFRVGAGVSGGLIQGSPTAALLAAAGGGLLYFSWAQYRREGSAAWERGFQTAAAAAALFYASLLPLLLFASAKPLMTAYALLALAWAACRYRQGQAVFAVFALLCALVLPLAYLADPFCCFAFLPLGARHALPLFDAAHYLLLSAALAAAAWLLSRPQRGGAGQAAGAVVLAIALALADAAWRGVLWPSENAARWLHPVLLLAPFVFAARYLRRRGAQYLLLAAALFYAALLLPENFRAAPFAAWGILAAHTALAAWLLSDEGADTEDADGGFTAAVHAAALLLFGLLWQKLVFQTASLWLGGVWLQLTWLAVPAAYLLLSAKARPALFARHPSAYRAFGGAACALAAAAWLLWANFSAPHAPSPLPYLPVFNPLELAAAALLWFGFAALPRLGRNENARRAGFYALCAAAFLTISAGVMRLWHFYGGTAWRADALLRSVGLQAGLSVVWALAAIVLMVSGNRSGRRARWMAGAVLMGVVVVKLFLVELGNSGGIERIASFIIVGLLLLLVGWFAPVPPREGEGGGDE</sequence>
<feature type="compositionally biased region" description="Low complexity" evidence="1">
    <location>
        <begin position="42"/>
        <end position="58"/>
    </location>
</feature>
<feature type="transmembrane region" description="Helical" evidence="2">
    <location>
        <begin position="808"/>
        <end position="826"/>
    </location>
</feature>
<evidence type="ECO:0000313" key="4">
    <source>
        <dbReference type="Proteomes" id="UP000004105"/>
    </source>
</evidence>
<keyword evidence="2" id="KW-0472">Membrane</keyword>
<feature type="transmembrane region" description="Helical" evidence="2">
    <location>
        <begin position="411"/>
        <end position="430"/>
    </location>
</feature>
<keyword evidence="4" id="KW-1185">Reference proteome</keyword>
<feature type="transmembrane region" description="Helical" evidence="2">
    <location>
        <begin position="324"/>
        <end position="347"/>
    </location>
</feature>
<feature type="transmembrane region" description="Helical" evidence="2">
    <location>
        <begin position="939"/>
        <end position="962"/>
    </location>
</feature>
<feature type="transmembrane region" description="Helical" evidence="2">
    <location>
        <begin position="388"/>
        <end position="405"/>
    </location>
</feature>
<feature type="transmembrane region" description="Helical" evidence="2">
    <location>
        <begin position="775"/>
        <end position="796"/>
    </location>
</feature>
<feature type="transmembrane region" description="Helical" evidence="2">
    <location>
        <begin position="720"/>
        <end position="737"/>
    </location>
</feature>
<feature type="transmembrane region" description="Helical" evidence="2">
    <location>
        <begin position="274"/>
        <end position="293"/>
    </location>
</feature>
<keyword evidence="2" id="KW-1133">Transmembrane helix</keyword>
<feature type="transmembrane region" description="Helical" evidence="2">
    <location>
        <begin position="174"/>
        <end position="191"/>
    </location>
</feature>
<feature type="transmembrane region" description="Helical" evidence="2">
    <location>
        <begin position="1002"/>
        <end position="1019"/>
    </location>
</feature>